<evidence type="ECO:0000313" key="2">
    <source>
        <dbReference type="EMBL" id="KAA9015943.1"/>
    </source>
</evidence>
<dbReference type="Proteomes" id="UP000325933">
    <property type="component" value="Unassembled WGS sequence"/>
</dbReference>
<evidence type="ECO:0000256" key="1">
    <source>
        <dbReference type="SAM" id="Phobius"/>
    </source>
</evidence>
<keyword evidence="1" id="KW-0472">Membrane</keyword>
<accession>A0A5J5I392</accession>
<sequence>MFALVAATLFSGAFLLAIGTIAWMFALYHDKMVAALQFEPIPQNPPVYHIRIRRPRVAQPAPRPTRITHSRALAA</sequence>
<dbReference type="EMBL" id="VYQB01000009">
    <property type="protein sequence ID" value="KAA9015943.1"/>
    <property type="molecule type" value="Genomic_DNA"/>
</dbReference>
<evidence type="ECO:0000313" key="4">
    <source>
        <dbReference type="Proteomes" id="UP000325933"/>
    </source>
</evidence>
<dbReference type="AlphaFoldDB" id="A0A5J5I392"/>
<comment type="caution">
    <text evidence="3">The sequence shown here is derived from an EMBL/GenBank/DDBJ whole genome shotgun (WGS) entry which is preliminary data.</text>
</comment>
<protein>
    <submittedName>
        <fullName evidence="3">Uncharacterized protein</fullName>
    </submittedName>
</protein>
<dbReference type="EMBL" id="VYQA01000010">
    <property type="protein sequence ID" value="KAA9028356.1"/>
    <property type="molecule type" value="Genomic_DNA"/>
</dbReference>
<keyword evidence="1" id="KW-0812">Transmembrane</keyword>
<organism evidence="3 4">
    <name type="scientific">Sphingobium limneticum</name>
    <dbReference type="NCBI Taxonomy" id="1007511"/>
    <lineage>
        <taxon>Bacteria</taxon>
        <taxon>Pseudomonadati</taxon>
        <taxon>Pseudomonadota</taxon>
        <taxon>Alphaproteobacteria</taxon>
        <taxon>Sphingomonadales</taxon>
        <taxon>Sphingomonadaceae</taxon>
        <taxon>Sphingobium</taxon>
    </lineage>
</organism>
<dbReference type="RefSeq" id="WP_150426242.1">
    <property type="nucleotide sequence ID" value="NZ_VYQA01000010.1"/>
</dbReference>
<proteinExistence type="predicted"/>
<dbReference type="Proteomes" id="UP000326364">
    <property type="component" value="Unassembled WGS sequence"/>
</dbReference>
<name>A0A5J5I392_9SPHN</name>
<evidence type="ECO:0000313" key="5">
    <source>
        <dbReference type="Proteomes" id="UP000326364"/>
    </source>
</evidence>
<evidence type="ECO:0000313" key="3">
    <source>
        <dbReference type="EMBL" id="KAA9028356.1"/>
    </source>
</evidence>
<keyword evidence="5" id="KW-1185">Reference proteome</keyword>
<gene>
    <name evidence="3" type="ORF">F4U95_14835</name>
    <name evidence="2" type="ORF">F4U96_13705</name>
</gene>
<keyword evidence="1" id="KW-1133">Transmembrane helix</keyword>
<reference evidence="4 5" key="1">
    <citation type="submission" date="2019-09" db="EMBL/GenBank/DDBJ databases">
        <authorList>
            <person name="Feng G."/>
        </authorList>
    </citation>
    <scope>NUCLEOTIDE SEQUENCE [LARGE SCALE GENOMIC DNA]</scope>
    <source>
        <strain evidence="3 4">KACC 19283</strain>
        <strain evidence="2 5">KACC 19284</strain>
    </source>
</reference>
<feature type="transmembrane region" description="Helical" evidence="1">
    <location>
        <begin position="6"/>
        <end position="28"/>
    </location>
</feature>